<proteinExistence type="predicted"/>
<dbReference type="Pfam" id="PF05545">
    <property type="entry name" value="FixQ"/>
    <property type="match status" value="1"/>
</dbReference>
<accession>A0A330LKV3</accession>
<dbReference type="KEGG" id="mya:MORIYA_0791"/>
<sequence>MDYGTYQGVYTLILMAIMISIIAWAYSKRQKSAFNEAANLVFADEQVHSDSLNGEQKNKSARI</sequence>
<reference evidence="3" key="1">
    <citation type="submission" date="2018-05" db="EMBL/GenBank/DDBJ databases">
        <authorList>
            <person name="Cea G.-C."/>
            <person name="William W."/>
        </authorList>
    </citation>
    <scope>NUCLEOTIDE SEQUENCE [LARGE SCALE GENOMIC DNA]</scope>
    <source>
        <strain evidence="3">DB21MT 5</strain>
    </source>
</reference>
<organism evidence="2 3">
    <name type="scientific">Moritella yayanosii</name>
    <dbReference type="NCBI Taxonomy" id="69539"/>
    <lineage>
        <taxon>Bacteria</taxon>
        <taxon>Pseudomonadati</taxon>
        <taxon>Pseudomonadota</taxon>
        <taxon>Gammaproteobacteria</taxon>
        <taxon>Alteromonadales</taxon>
        <taxon>Moritellaceae</taxon>
        <taxon>Moritella</taxon>
    </lineage>
</organism>
<evidence type="ECO:0000313" key="3">
    <source>
        <dbReference type="Proteomes" id="UP000250163"/>
    </source>
</evidence>
<protein>
    <submittedName>
        <fullName evidence="2">Putative Cbb3-type cytochrome oxidase, subunit, ccoQ</fullName>
    </submittedName>
</protein>
<keyword evidence="1" id="KW-1133">Transmembrane helix</keyword>
<keyword evidence="1" id="KW-0812">Transmembrane</keyword>
<dbReference type="EMBL" id="LS483250">
    <property type="protein sequence ID" value="SQD77269.1"/>
    <property type="molecule type" value="Genomic_DNA"/>
</dbReference>
<feature type="transmembrane region" description="Helical" evidence="1">
    <location>
        <begin position="6"/>
        <end position="26"/>
    </location>
</feature>
<dbReference type="OrthoDB" id="6402501at2"/>
<keyword evidence="1" id="KW-0472">Membrane</keyword>
<evidence type="ECO:0000256" key="1">
    <source>
        <dbReference type="SAM" id="Phobius"/>
    </source>
</evidence>
<evidence type="ECO:0000313" key="2">
    <source>
        <dbReference type="EMBL" id="SQD77269.1"/>
    </source>
</evidence>
<keyword evidence="3" id="KW-1185">Reference proteome</keyword>
<dbReference type="AlphaFoldDB" id="A0A330LKV3"/>
<dbReference type="Proteomes" id="UP000250163">
    <property type="component" value="Chromosome MORIYA"/>
</dbReference>
<gene>
    <name evidence="2" type="ORF">MORIYA_0791</name>
</gene>
<dbReference type="InterPro" id="IPR008621">
    <property type="entry name" value="Cbb3-typ_cyt_oxidase_comp"/>
</dbReference>
<name>A0A330LKV3_9GAMM</name>
<dbReference type="RefSeq" id="WP_112712804.1">
    <property type="nucleotide sequence ID" value="NZ_LS483250.1"/>
</dbReference>
<dbReference type="CDD" id="cd01324">
    <property type="entry name" value="cbb3_Oxidase_CcoQ"/>
    <property type="match status" value="1"/>
</dbReference>